<dbReference type="Proteomes" id="UP000655523">
    <property type="component" value="Unassembled WGS sequence"/>
</dbReference>
<feature type="domain" description="FAD-binding" evidence="1">
    <location>
        <begin position="300"/>
        <end position="367"/>
    </location>
</feature>
<dbReference type="PANTHER" id="PTHR47469:SF2">
    <property type="entry name" value="OS06G0597600 PROTEIN"/>
    <property type="match status" value="1"/>
</dbReference>
<dbReference type="InterPro" id="IPR054707">
    <property type="entry name" value="DhpH_subs-bd"/>
</dbReference>
<name>A0A972SLJ3_9BURK</name>
<evidence type="ECO:0000313" key="4">
    <source>
        <dbReference type="Proteomes" id="UP000655523"/>
    </source>
</evidence>
<dbReference type="PANTHER" id="PTHR47469">
    <property type="entry name" value="MONOOXYGENASE-LIKE"/>
    <property type="match status" value="1"/>
</dbReference>
<dbReference type="InterPro" id="IPR053212">
    <property type="entry name" value="DHP_3-monooxygenase"/>
</dbReference>
<organism evidence="3 4">
    <name type="scientific">Paraburkholderia elongata</name>
    <dbReference type="NCBI Taxonomy" id="2675747"/>
    <lineage>
        <taxon>Bacteria</taxon>
        <taxon>Pseudomonadati</taxon>
        <taxon>Pseudomonadota</taxon>
        <taxon>Betaproteobacteria</taxon>
        <taxon>Burkholderiales</taxon>
        <taxon>Burkholderiaceae</taxon>
        <taxon>Paraburkholderia</taxon>
    </lineage>
</organism>
<dbReference type="Gene3D" id="3.50.50.60">
    <property type="entry name" value="FAD/NAD(P)-binding domain"/>
    <property type="match status" value="3"/>
</dbReference>
<dbReference type="AlphaFoldDB" id="A0A972SLJ3"/>
<gene>
    <name evidence="3" type="ORF">GNZ13_33255</name>
</gene>
<dbReference type="EMBL" id="WOEZ01000190">
    <property type="protein sequence ID" value="NPT59294.1"/>
    <property type="molecule type" value="Genomic_DNA"/>
</dbReference>
<dbReference type="SUPFAM" id="SSF54373">
    <property type="entry name" value="FAD-linked reductases, C-terminal domain"/>
    <property type="match status" value="1"/>
</dbReference>
<accession>A0A972SLJ3</accession>
<dbReference type="NCBIfam" id="NF005566">
    <property type="entry name" value="PRK07236.1"/>
    <property type="match status" value="1"/>
</dbReference>
<dbReference type="Pfam" id="PF22607">
    <property type="entry name" value="FAD_binding-like"/>
    <property type="match status" value="1"/>
</dbReference>
<comment type="caution">
    <text evidence="3">The sequence shown here is derived from an EMBL/GenBank/DDBJ whole genome shotgun (WGS) entry which is preliminary data.</text>
</comment>
<keyword evidence="4" id="KW-1185">Reference proteome</keyword>
<feature type="domain" description="2,6-dihydroxypyridine 3-monooxygenase substrate binding" evidence="2">
    <location>
        <begin position="169"/>
        <end position="297"/>
    </location>
</feature>
<dbReference type="InterPro" id="IPR036188">
    <property type="entry name" value="FAD/NAD-bd_sf"/>
</dbReference>
<dbReference type="Pfam" id="PF01494">
    <property type="entry name" value="FAD_binding_3"/>
    <property type="match status" value="2"/>
</dbReference>
<protein>
    <submittedName>
        <fullName evidence="3">FAD-dependent oxidoreductase</fullName>
    </submittedName>
</protein>
<evidence type="ECO:0000259" key="2">
    <source>
        <dbReference type="Pfam" id="PF22607"/>
    </source>
</evidence>
<evidence type="ECO:0000313" key="3">
    <source>
        <dbReference type="EMBL" id="NPT59294.1"/>
    </source>
</evidence>
<dbReference type="GO" id="GO:0071949">
    <property type="term" value="F:FAD binding"/>
    <property type="evidence" value="ECO:0007669"/>
    <property type="project" value="InterPro"/>
</dbReference>
<dbReference type="InterPro" id="IPR002938">
    <property type="entry name" value="FAD-bd"/>
</dbReference>
<dbReference type="Gene3D" id="3.30.9.60">
    <property type="match status" value="1"/>
</dbReference>
<evidence type="ECO:0000259" key="1">
    <source>
        <dbReference type="Pfam" id="PF01494"/>
    </source>
</evidence>
<proteinExistence type="predicted"/>
<dbReference type="PRINTS" id="PR00420">
    <property type="entry name" value="RNGMNOXGNASE"/>
</dbReference>
<dbReference type="RefSeq" id="WP_172172474.1">
    <property type="nucleotide sequence ID" value="NZ_WOEZ01000190.1"/>
</dbReference>
<feature type="domain" description="FAD-binding" evidence="1">
    <location>
        <begin position="11"/>
        <end position="164"/>
    </location>
</feature>
<dbReference type="SUPFAM" id="SSF51905">
    <property type="entry name" value="FAD/NAD(P)-binding domain"/>
    <property type="match status" value="1"/>
</dbReference>
<sequence>MTQIVARPVAIVIGGSLGGLFAANMLVRNGWDVDVFERVPDELAGRGAGIVTHPELFKALEIAGVSFDGSIGVDVQSRVTLAHDGAVVSERMLPQTLTAWSKMYHVLRAALPDASYHSGLAVSAVEDGPKHATVTLDDGTVRHADIVVAADGFRSTTRARLLPEVKLEYAGYVAWRGLVDELALAQATRDALFGKFAFCLPPREQILGYPVAGQGNSTREGERRYNFVWYRATSEDSQLPDLLTDASGKRWDGGIPPTLIRPEVLTDMEEAAMSLLAPQFAEVVRKAKQPLFQPIYDLEVQQMAFGRIALLGDAAFVARPHCGMGVTKASGDAMALVAALSRETDVRRALAAYSDVRTPIGKAIVQHARHLGAYMQAQLRSDTERQMAERYRTPEAVMRETAVPIRSFAG</sequence>
<reference evidence="3 4" key="1">
    <citation type="submission" date="2019-11" db="EMBL/GenBank/DDBJ databases">
        <title>Metabolism of dissolved organic matter in forest soils.</title>
        <authorList>
            <person name="Cyle K.T."/>
            <person name="Wilhelm R.C."/>
            <person name="Martinez C.E."/>
        </authorList>
    </citation>
    <scope>NUCLEOTIDE SEQUENCE [LARGE SCALE GENOMIC DNA]</scope>
    <source>
        <strain evidence="3 4">5N</strain>
    </source>
</reference>